<keyword evidence="6" id="KW-0175">Coiled coil</keyword>
<comment type="function">
    <text evidence="5">Involved in formation and maintenance of cell shape.</text>
</comment>
<feature type="domain" description="Rod shape-determining protein MreC beta-barrel core" evidence="7">
    <location>
        <begin position="122"/>
        <end position="262"/>
    </location>
</feature>
<dbReference type="InterPro" id="IPR042175">
    <property type="entry name" value="Cell/Rod_MreC_2"/>
</dbReference>
<comment type="similarity">
    <text evidence="1 5">Belongs to the MreC family.</text>
</comment>
<dbReference type="GO" id="GO:0005886">
    <property type="term" value="C:plasma membrane"/>
    <property type="evidence" value="ECO:0007669"/>
    <property type="project" value="TreeGrafter"/>
</dbReference>
<dbReference type="Pfam" id="PF04085">
    <property type="entry name" value="MreC"/>
    <property type="match status" value="1"/>
</dbReference>
<dbReference type="Gene3D" id="2.40.10.350">
    <property type="entry name" value="Rod shape-determining protein MreC, domain 2"/>
    <property type="match status" value="1"/>
</dbReference>
<evidence type="ECO:0000313" key="8">
    <source>
        <dbReference type="EMBL" id="PIV14169.1"/>
    </source>
</evidence>
<evidence type="ECO:0000313" key="9">
    <source>
        <dbReference type="Proteomes" id="UP000228816"/>
    </source>
</evidence>
<feature type="coiled-coil region" evidence="6">
    <location>
        <begin position="61"/>
        <end position="105"/>
    </location>
</feature>
<evidence type="ECO:0000256" key="5">
    <source>
        <dbReference type="PIRNR" id="PIRNR038471"/>
    </source>
</evidence>
<dbReference type="PANTHER" id="PTHR34138">
    <property type="entry name" value="CELL SHAPE-DETERMINING PROTEIN MREC"/>
    <property type="match status" value="1"/>
</dbReference>
<evidence type="ECO:0000256" key="1">
    <source>
        <dbReference type="ARBA" id="ARBA00009369"/>
    </source>
</evidence>
<organism evidence="8 9">
    <name type="scientific">bacterium (Candidatus Gribaldobacteria) CG03_land_8_20_14_0_80_36_40</name>
    <dbReference type="NCBI Taxonomy" id="2014271"/>
    <lineage>
        <taxon>Bacteria</taxon>
        <taxon>Candidatus Gribaldobacteria</taxon>
    </lineage>
</organism>
<evidence type="ECO:0000256" key="3">
    <source>
        <dbReference type="ARBA" id="ARBA00022960"/>
    </source>
</evidence>
<dbReference type="InterPro" id="IPR055342">
    <property type="entry name" value="MreC_beta-barrel_core"/>
</dbReference>
<protein>
    <recommendedName>
        <fullName evidence="2 5">Cell shape-determining protein MreC</fullName>
    </recommendedName>
    <alternativeName>
        <fullName evidence="4 5">Cell shape protein MreC</fullName>
    </alternativeName>
</protein>
<dbReference type="GO" id="GO:0008360">
    <property type="term" value="P:regulation of cell shape"/>
    <property type="evidence" value="ECO:0007669"/>
    <property type="project" value="UniProtKB-KW"/>
</dbReference>
<dbReference type="EMBL" id="PEUS01000011">
    <property type="protein sequence ID" value="PIV14169.1"/>
    <property type="molecule type" value="Genomic_DNA"/>
</dbReference>
<proteinExistence type="inferred from homology"/>
<evidence type="ECO:0000256" key="6">
    <source>
        <dbReference type="SAM" id="Coils"/>
    </source>
</evidence>
<comment type="caution">
    <text evidence="8">The sequence shown here is derived from an EMBL/GenBank/DDBJ whole genome shotgun (WGS) entry which is preliminary data.</text>
</comment>
<evidence type="ECO:0000256" key="4">
    <source>
        <dbReference type="ARBA" id="ARBA00032089"/>
    </source>
</evidence>
<dbReference type="Gene3D" id="2.40.10.340">
    <property type="entry name" value="Rod shape-determining protein MreC, domain 1"/>
    <property type="match status" value="1"/>
</dbReference>
<dbReference type="PIRSF" id="PIRSF038471">
    <property type="entry name" value="MreC"/>
    <property type="match status" value="1"/>
</dbReference>
<dbReference type="AlphaFoldDB" id="A0A2M7BZL6"/>
<evidence type="ECO:0000256" key="2">
    <source>
        <dbReference type="ARBA" id="ARBA00013855"/>
    </source>
</evidence>
<accession>A0A2M7BZL6</accession>
<dbReference type="InterPro" id="IPR042177">
    <property type="entry name" value="Cell/Rod_1"/>
</dbReference>
<gene>
    <name evidence="8" type="primary">mreC</name>
    <name evidence="8" type="ORF">COS44_00325</name>
</gene>
<sequence length="270" mass="30876">MTSKSRNLFLAIAIFLILITLNKFFLNEVKNTFYTITLPIQNILWKGGEKFSGFLQTLFELRNLKIENQELLKQNQKFLSVMGEIKNLRKENQTLKEALNLELEKDFELILVEVIGKETDGDFVLISKGEDEGISEGMPVITKEKILIGSIEKVYKNFSRILLLSNQKSNFDVEIQNQESSEIYGLAQGEGDLKIRLKFIPREEELAKGDRVFTTVLAGIFPKGLLVGEIGEVKKSDVSAFQEAEIEPYFKRNLSEILFVIKNFIPKKES</sequence>
<keyword evidence="3 5" id="KW-0133">Cell shape</keyword>
<dbReference type="InterPro" id="IPR007221">
    <property type="entry name" value="MreC"/>
</dbReference>
<dbReference type="Proteomes" id="UP000228816">
    <property type="component" value="Unassembled WGS sequence"/>
</dbReference>
<reference evidence="9" key="1">
    <citation type="submission" date="2017-09" db="EMBL/GenBank/DDBJ databases">
        <title>Depth-based differentiation of microbial function through sediment-hosted aquifers and enrichment of novel symbionts in the deep terrestrial subsurface.</title>
        <authorList>
            <person name="Probst A.J."/>
            <person name="Ladd B."/>
            <person name="Jarett J.K."/>
            <person name="Geller-Mcgrath D.E."/>
            <person name="Sieber C.M.K."/>
            <person name="Emerson J.B."/>
            <person name="Anantharaman K."/>
            <person name="Thomas B.C."/>
            <person name="Malmstrom R."/>
            <person name="Stieglmeier M."/>
            <person name="Klingl A."/>
            <person name="Woyke T."/>
            <person name="Ryan C.M."/>
            <person name="Banfield J.F."/>
        </authorList>
    </citation>
    <scope>NUCLEOTIDE SEQUENCE [LARGE SCALE GENOMIC DNA]</scope>
</reference>
<evidence type="ECO:0000259" key="7">
    <source>
        <dbReference type="Pfam" id="PF04085"/>
    </source>
</evidence>
<dbReference type="PANTHER" id="PTHR34138:SF1">
    <property type="entry name" value="CELL SHAPE-DETERMINING PROTEIN MREC"/>
    <property type="match status" value="1"/>
</dbReference>
<name>A0A2M7BZL6_9BACT</name>
<dbReference type="NCBIfam" id="TIGR00219">
    <property type="entry name" value="mreC"/>
    <property type="match status" value="1"/>
</dbReference>